<dbReference type="InterPro" id="IPR036383">
    <property type="entry name" value="TSP1_rpt_sf"/>
</dbReference>
<accession>A0A7J7JJB8</accession>
<dbReference type="Pfam" id="PF00090">
    <property type="entry name" value="TSP_1"/>
    <property type="match status" value="1"/>
</dbReference>
<protein>
    <submittedName>
        <fullName evidence="1">Uncharacterized protein</fullName>
    </submittedName>
</protein>
<dbReference type="PROSITE" id="PS50092">
    <property type="entry name" value="TSP1"/>
    <property type="match status" value="1"/>
</dbReference>
<dbReference type="Gene3D" id="2.20.100.10">
    <property type="entry name" value="Thrombospondin type-1 (TSP1) repeat"/>
    <property type="match status" value="1"/>
</dbReference>
<comment type="caution">
    <text evidence="1">The sequence shown here is derived from an EMBL/GenBank/DDBJ whole genome shotgun (WGS) entry which is preliminary data.</text>
</comment>
<dbReference type="OrthoDB" id="446173at2759"/>
<dbReference type="Proteomes" id="UP000593567">
    <property type="component" value="Unassembled WGS sequence"/>
</dbReference>
<dbReference type="AlphaFoldDB" id="A0A7J7JJB8"/>
<reference evidence="1" key="1">
    <citation type="submission" date="2020-06" db="EMBL/GenBank/DDBJ databases">
        <title>Draft genome of Bugula neritina, a colonial animal packing powerful symbionts and potential medicines.</title>
        <authorList>
            <person name="Rayko M."/>
        </authorList>
    </citation>
    <scope>NUCLEOTIDE SEQUENCE [LARGE SCALE GENOMIC DNA]</scope>
    <source>
        <strain evidence="1">Kwan_BN1</strain>
    </source>
</reference>
<keyword evidence="2" id="KW-1185">Reference proteome</keyword>
<dbReference type="SUPFAM" id="SSF82895">
    <property type="entry name" value="TSP-1 type 1 repeat"/>
    <property type="match status" value="1"/>
</dbReference>
<organism evidence="1 2">
    <name type="scientific">Bugula neritina</name>
    <name type="common">Brown bryozoan</name>
    <name type="synonym">Sertularia neritina</name>
    <dbReference type="NCBI Taxonomy" id="10212"/>
    <lineage>
        <taxon>Eukaryota</taxon>
        <taxon>Metazoa</taxon>
        <taxon>Spiralia</taxon>
        <taxon>Lophotrochozoa</taxon>
        <taxon>Bryozoa</taxon>
        <taxon>Gymnolaemata</taxon>
        <taxon>Cheilostomatida</taxon>
        <taxon>Flustrina</taxon>
        <taxon>Buguloidea</taxon>
        <taxon>Bugulidae</taxon>
        <taxon>Bugula</taxon>
    </lineage>
</organism>
<name>A0A7J7JJB8_BUGNE</name>
<dbReference type="EMBL" id="VXIV02002276">
    <property type="protein sequence ID" value="KAF6026432.1"/>
    <property type="molecule type" value="Genomic_DNA"/>
</dbReference>
<dbReference type="InterPro" id="IPR000884">
    <property type="entry name" value="TSP1_rpt"/>
</dbReference>
<dbReference type="SMART" id="SM00209">
    <property type="entry name" value="TSP1"/>
    <property type="match status" value="1"/>
</dbReference>
<evidence type="ECO:0000313" key="2">
    <source>
        <dbReference type="Proteomes" id="UP000593567"/>
    </source>
</evidence>
<sequence length="84" mass="9397">MGSLTEGYLPGNHGIIREWGQWTKYGACSKTCGGGEQIRYRDCETKPSGGTGKDINRCLGDNYYSLRRCNWKNCPAPYIHGYGK</sequence>
<proteinExistence type="predicted"/>
<gene>
    <name evidence="1" type="ORF">EB796_015248</name>
</gene>
<evidence type="ECO:0000313" key="1">
    <source>
        <dbReference type="EMBL" id="KAF6026432.1"/>
    </source>
</evidence>